<reference evidence="9" key="1">
    <citation type="submission" date="2021-06" db="EMBL/GenBank/DDBJ databases">
        <authorList>
            <consortium name="DOE Joint Genome Institute"/>
            <person name="Mondo S.J."/>
            <person name="Amses K.R."/>
            <person name="Simmons D.R."/>
            <person name="Longcore J.E."/>
            <person name="Seto K."/>
            <person name="Alves G.H."/>
            <person name="Bonds A.E."/>
            <person name="Quandt C.A."/>
            <person name="Davis W.J."/>
            <person name="Chang Y."/>
            <person name="Letcher P.M."/>
            <person name="Powell M.J."/>
            <person name="Kuo A."/>
            <person name="Labutti K."/>
            <person name="Pangilinan J."/>
            <person name="Andreopoulos W."/>
            <person name="Tritt A."/>
            <person name="Riley R."/>
            <person name="Hundley H."/>
            <person name="Johnson J."/>
            <person name="Lipzen A."/>
            <person name="Barry K."/>
            <person name="Berbee M.L."/>
            <person name="Buchler N.E."/>
            <person name="Grigoriev I.V."/>
            <person name="Spatafora J.W."/>
            <person name="Stajich J.E."/>
            <person name="James T.Y."/>
        </authorList>
    </citation>
    <scope>NUCLEOTIDE SEQUENCE</scope>
    <source>
        <strain evidence="9">AG</strain>
    </source>
</reference>
<evidence type="ECO:0000256" key="7">
    <source>
        <dbReference type="SAM" id="MobiDB-lite"/>
    </source>
</evidence>
<proteinExistence type="predicted"/>
<evidence type="ECO:0000256" key="5">
    <source>
        <dbReference type="ARBA" id="ARBA00023204"/>
    </source>
</evidence>
<dbReference type="EMBL" id="MU620953">
    <property type="protein sequence ID" value="KAI8576550.1"/>
    <property type="molecule type" value="Genomic_DNA"/>
</dbReference>
<feature type="region of interest" description="Disordered" evidence="7">
    <location>
        <begin position="52"/>
        <end position="94"/>
    </location>
</feature>
<dbReference type="AlphaFoldDB" id="A0AAD5E6G7"/>
<evidence type="ECO:0000259" key="8">
    <source>
        <dbReference type="PROSITE" id="PS51908"/>
    </source>
</evidence>
<keyword evidence="4" id="KW-0862">Zinc</keyword>
<evidence type="ECO:0000313" key="10">
    <source>
        <dbReference type="Proteomes" id="UP001206595"/>
    </source>
</evidence>
<organism evidence="9 10">
    <name type="scientific">Umbelopsis ramanniana AG</name>
    <dbReference type="NCBI Taxonomy" id="1314678"/>
    <lineage>
        <taxon>Eukaryota</taxon>
        <taxon>Fungi</taxon>
        <taxon>Fungi incertae sedis</taxon>
        <taxon>Mucoromycota</taxon>
        <taxon>Mucoromycotina</taxon>
        <taxon>Umbelopsidomycetes</taxon>
        <taxon>Umbelopsidales</taxon>
        <taxon>Umbelopsidaceae</taxon>
        <taxon>Umbelopsis</taxon>
    </lineage>
</organism>
<dbReference type="SMART" id="SM00734">
    <property type="entry name" value="ZnF_Rad18"/>
    <property type="match status" value="1"/>
</dbReference>
<keyword evidence="1" id="KW-0479">Metal-binding</keyword>
<feature type="compositionally biased region" description="Polar residues" evidence="7">
    <location>
        <begin position="59"/>
        <end position="82"/>
    </location>
</feature>
<protein>
    <recommendedName>
        <fullName evidence="8">UBZ4-type domain-containing protein</fullName>
    </recommendedName>
</protein>
<evidence type="ECO:0000313" key="9">
    <source>
        <dbReference type="EMBL" id="KAI8576550.1"/>
    </source>
</evidence>
<evidence type="ECO:0000256" key="1">
    <source>
        <dbReference type="ARBA" id="ARBA00022723"/>
    </source>
</evidence>
<comment type="caution">
    <text evidence="9">The sequence shown here is derived from an EMBL/GenBank/DDBJ whole genome shotgun (WGS) entry which is preliminary data.</text>
</comment>
<evidence type="ECO:0000256" key="3">
    <source>
        <dbReference type="ARBA" id="ARBA00022771"/>
    </source>
</evidence>
<dbReference type="GO" id="GO:0008270">
    <property type="term" value="F:zinc ion binding"/>
    <property type="evidence" value="ECO:0007669"/>
    <property type="project" value="UniProtKB-KW"/>
</dbReference>
<evidence type="ECO:0000256" key="6">
    <source>
        <dbReference type="PROSITE-ProRule" id="PRU01256"/>
    </source>
</evidence>
<evidence type="ECO:0000256" key="4">
    <source>
        <dbReference type="ARBA" id="ARBA00022833"/>
    </source>
</evidence>
<evidence type="ECO:0000256" key="2">
    <source>
        <dbReference type="ARBA" id="ARBA00022763"/>
    </source>
</evidence>
<sequence length="94" mass="10419">METPSTLETDRSSEQVLCPICNTQFENLDNRMINEHIDSCLNMSLVRNEMKVSGIAPNDNGSASHESPSIQSRKDNQAASSKSLRDYFGSSNHT</sequence>
<keyword evidence="2 6" id="KW-0227">DNA damage</keyword>
<dbReference type="GO" id="GO:0006281">
    <property type="term" value="P:DNA repair"/>
    <property type="evidence" value="ECO:0007669"/>
    <property type="project" value="UniProtKB-KW"/>
</dbReference>
<accession>A0AAD5E6G7</accession>
<name>A0AAD5E6G7_UMBRA</name>
<feature type="domain" description="UBZ4-type" evidence="8">
    <location>
        <begin position="15"/>
        <end position="45"/>
    </location>
</feature>
<keyword evidence="10" id="KW-1185">Reference proteome</keyword>
<dbReference type="GeneID" id="75916802"/>
<dbReference type="InterPro" id="IPR006642">
    <property type="entry name" value="Rad18_UBZ4"/>
</dbReference>
<keyword evidence="5 6" id="KW-0234">DNA repair</keyword>
<gene>
    <name evidence="9" type="ORF">K450DRAFT_256161</name>
</gene>
<dbReference type="Proteomes" id="UP001206595">
    <property type="component" value="Unassembled WGS sequence"/>
</dbReference>
<dbReference type="Gene3D" id="3.30.160.60">
    <property type="entry name" value="Classic Zinc Finger"/>
    <property type="match status" value="1"/>
</dbReference>
<dbReference type="GO" id="GO:0003677">
    <property type="term" value="F:DNA binding"/>
    <property type="evidence" value="ECO:0007669"/>
    <property type="project" value="InterPro"/>
</dbReference>
<dbReference type="PROSITE" id="PS51908">
    <property type="entry name" value="ZF_UBZ4"/>
    <property type="match status" value="1"/>
</dbReference>
<keyword evidence="3 6" id="KW-0863">Zinc-finger</keyword>
<reference evidence="9" key="2">
    <citation type="journal article" date="2022" name="Proc. Natl. Acad. Sci. U.S.A.">
        <title>Diploid-dominant life cycles characterize the early evolution of Fungi.</title>
        <authorList>
            <person name="Amses K.R."/>
            <person name="Simmons D.R."/>
            <person name="Longcore J.E."/>
            <person name="Mondo S.J."/>
            <person name="Seto K."/>
            <person name="Jeronimo G.H."/>
            <person name="Bonds A.E."/>
            <person name="Quandt C.A."/>
            <person name="Davis W.J."/>
            <person name="Chang Y."/>
            <person name="Federici B.A."/>
            <person name="Kuo A."/>
            <person name="LaButti K."/>
            <person name="Pangilinan J."/>
            <person name="Andreopoulos W."/>
            <person name="Tritt A."/>
            <person name="Riley R."/>
            <person name="Hundley H."/>
            <person name="Johnson J."/>
            <person name="Lipzen A."/>
            <person name="Barry K."/>
            <person name="Lang B.F."/>
            <person name="Cuomo C.A."/>
            <person name="Buchler N.E."/>
            <person name="Grigoriev I.V."/>
            <person name="Spatafora J.W."/>
            <person name="Stajich J.E."/>
            <person name="James T.Y."/>
        </authorList>
    </citation>
    <scope>NUCLEOTIDE SEQUENCE</scope>
    <source>
        <strain evidence="9">AG</strain>
    </source>
</reference>
<dbReference type="RefSeq" id="XP_051441554.1">
    <property type="nucleotide sequence ID" value="XM_051591459.1"/>
</dbReference>